<dbReference type="STRING" id="478744.SAMN05444359_10747"/>
<keyword evidence="3" id="KW-1185">Reference proteome</keyword>
<dbReference type="InterPro" id="IPR004360">
    <property type="entry name" value="Glyas_Fos-R_dOase_dom"/>
</dbReference>
<sequence>MNLNQITVPAINVQETVTFYQTLGLELIVEAMPKYARLLCPDGNATLSVHKVEEPVIGPGVIIYFECEQLDEVVADLVNKGIRFDQLPQDESWLWREAILNDPAGNKIKLYFAGKNRLNPPWRVATA</sequence>
<dbReference type="Gene3D" id="3.10.180.10">
    <property type="entry name" value="2,3-Dihydroxybiphenyl 1,2-Dioxygenase, domain 1"/>
    <property type="match status" value="1"/>
</dbReference>
<evidence type="ECO:0000313" key="3">
    <source>
        <dbReference type="Proteomes" id="UP000199021"/>
    </source>
</evidence>
<evidence type="ECO:0000259" key="1">
    <source>
        <dbReference type="PROSITE" id="PS51819"/>
    </source>
</evidence>
<dbReference type="GO" id="GO:0051213">
    <property type="term" value="F:dioxygenase activity"/>
    <property type="evidence" value="ECO:0007669"/>
    <property type="project" value="UniProtKB-KW"/>
</dbReference>
<dbReference type="InterPro" id="IPR029068">
    <property type="entry name" value="Glyas_Bleomycin-R_OHBP_Dase"/>
</dbReference>
<dbReference type="RefSeq" id="WP_090167098.1">
    <property type="nucleotide sequence ID" value="NZ_FOFB01000007.1"/>
</dbReference>
<dbReference type="OrthoDB" id="9810880at2"/>
<dbReference type="Pfam" id="PF00903">
    <property type="entry name" value="Glyoxalase"/>
    <property type="match status" value="1"/>
</dbReference>
<dbReference type="SUPFAM" id="SSF54593">
    <property type="entry name" value="Glyoxalase/Bleomycin resistance protein/Dihydroxybiphenyl dioxygenase"/>
    <property type="match status" value="1"/>
</dbReference>
<organism evidence="2 3">
    <name type="scientific">Neolewinella agarilytica</name>
    <dbReference type="NCBI Taxonomy" id="478744"/>
    <lineage>
        <taxon>Bacteria</taxon>
        <taxon>Pseudomonadati</taxon>
        <taxon>Bacteroidota</taxon>
        <taxon>Saprospiria</taxon>
        <taxon>Saprospirales</taxon>
        <taxon>Lewinellaceae</taxon>
        <taxon>Neolewinella</taxon>
    </lineage>
</organism>
<reference evidence="3" key="1">
    <citation type="submission" date="2016-10" db="EMBL/GenBank/DDBJ databases">
        <authorList>
            <person name="Varghese N."/>
            <person name="Submissions S."/>
        </authorList>
    </citation>
    <scope>NUCLEOTIDE SEQUENCE [LARGE SCALE GENOMIC DNA]</scope>
    <source>
        <strain evidence="3">DSM 24740</strain>
    </source>
</reference>
<dbReference type="AlphaFoldDB" id="A0A1H9EEC7"/>
<keyword evidence="2" id="KW-0223">Dioxygenase</keyword>
<protein>
    <submittedName>
        <fullName evidence="2">Glyoxalase/Bleomycin resistance protein/Dioxygenase superfamily protein</fullName>
    </submittedName>
</protein>
<accession>A0A1H9EEC7</accession>
<keyword evidence="2" id="KW-0560">Oxidoreductase</keyword>
<gene>
    <name evidence="2" type="ORF">SAMN05444359_10747</name>
</gene>
<dbReference type="InterPro" id="IPR037523">
    <property type="entry name" value="VOC_core"/>
</dbReference>
<proteinExistence type="predicted"/>
<dbReference type="EMBL" id="FOFB01000007">
    <property type="protein sequence ID" value="SEQ23995.1"/>
    <property type="molecule type" value="Genomic_DNA"/>
</dbReference>
<evidence type="ECO:0000313" key="2">
    <source>
        <dbReference type="EMBL" id="SEQ23995.1"/>
    </source>
</evidence>
<feature type="domain" description="VOC" evidence="1">
    <location>
        <begin position="2"/>
        <end position="113"/>
    </location>
</feature>
<name>A0A1H9EEC7_9BACT</name>
<dbReference type="Proteomes" id="UP000199021">
    <property type="component" value="Unassembled WGS sequence"/>
</dbReference>
<dbReference type="PROSITE" id="PS51819">
    <property type="entry name" value="VOC"/>
    <property type="match status" value="1"/>
</dbReference>
<dbReference type="InParanoid" id="A0A1H9EEC7"/>